<comment type="caution">
    <text evidence="3">The sequence shown here is derived from an EMBL/GenBank/DDBJ whole genome shotgun (WGS) entry which is preliminary data.</text>
</comment>
<gene>
    <name evidence="3" type="ORF">ACFPC0_07435</name>
</gene>
<evidence type="ECO:0000256" key="1">
    <source>
        <dbReference type="SAM" id="MobiDB-lite"/>
    </source>
</evidence>
<feature type="compositionally biased region" description="Low complexity" evidence="1">
    <location>
        <begin position="13"/>
        <end position="22"/>
    </location>
</feature>
<feature type="compositionally biased region" description="Pro residues" evidence="1">
    <location>
        <begin position="1"/>
        <end position="12"/>
    </location>
</feature>
<feature type="region of interest" description="Disordered" evidence="1">
    <location>
        <begin position="1"/>
        <end position="42"/>
    </location>
</feature>
<feature type="region of interest" description="Disordered" evidence="1">
    <location>
        <begin position="92"/>
        <end position="114"/>
    </location>
</feature>
<dbReference type="RefSeq" id="WP_381737536.1">
    <property type="nucleotide sequence ID" value="NZ_JBHSDP010000008.1"/>
</dbReference>
<organism evidence="3 4">
    <name type="scientific">Streptomyces andamanensis</name>
    <dbReference type="NCBI Taxonomy" id="1565035"/>
    <lineage>
        <taxon>Bacteria</taxon>
        <taxon>Bacillati</taxon>
        <taxon>Actinomycetota</taxon>
        <taxon>Actinomycetes</taxon>
        <taxon>Kitasatosporales</taxon>
        <taxon>Streptomycetaceae</taxon>
        <taxon>Streptomyces</taxon>
    </lineage>
</organism>
<dbReference type="EMBL" id="JBHSDP010000008">
    <property type="protein sequence ID" value="MFC4327662.1"/>
    <property type="molecule type" value="Genomic_DNA"/>
</dbReference>
<dbReference type="Proteomes" id="UP001595824">
    <property type="component" value="Unassembled WGS sequence"/>
</dbReference>
<dbReference type="Pfam" id="PF16976">
    <property type="entry name" value="RcpC"/>
    <property type="match status" value="1"/>
</dbReference>
<evidence type="ECO:0000313" key="4">
    <source>
        <dbReference type="Proteomes" id="UP001595824"/>
    </source>
</evidence>
<dbReference type="InterPro" id="IPR031571">
    <property type="entry name" value="RcpC_dom"/>
</dbReference>
<feature type="domain" description="Flp pilus assembly protein RcpC/CpaB" evidence="2">
    <location>
        <begin position="116"/>
        <end position="232"/>
    </location>
</feature>
<accession>A0ABV8TAV0</accession>
<reference evidence="4" key="1">
    <citation type="journal article" date="2019" name="Int. J. Syst. Evol. Microbiol.">
        <title>The Global Catalogue of Microorganisms (GCM) 10K type strain sequencing project: providing services to taxonomists for standard genome sequencing and annotation.</title>
        <authorList>
            <consortium name="The Broad Institute Genomics Platform"/>
            <consortium name="The Broad Institute Genome Sequencing Center for Infectious Disease"/>
            <person name="Wu L."/>
            <person name="Ma J."/>
        </authorList>
    </citation>
    <scope>NUCLEOTIDE SEQUENCE [LARGE SCALE GENOMIC DNA]</scope>
    <source>
        <strain evidence="4">PCU 347</strain>
    </source>
</reference>
<evidence type="ECO:0000259" key="2">
    <source>
        <dbReference type="Pfam" id="PF16976"/>
    </source>
</evidence>
<protein>
    <submittedName>
        <fullName evidence="3">RcpC/CpaB family pilus assembly protein</fullName>
    </submittedName>
</protein>
<feature type="region of interest" description="Disordered" evidence="1">
    <location>
        <begin position="171"/>
        <end position="203"/>
    </location>
</feature>
<sequence length="236" mass="23609">MSLSSPRPPAGPASPGTGTGPFSPYPPGPRTPDPVPGVDTPAPCEVPHFAPVRVRGGQYGLRRLLRHRRRAVAAGLAVTAAALVTAGPRLAADTPRGAPARGQPQGTAAGLSHAPVVRPAVRTMAVPVRITDAATVRLLRPGDRVDVFAVADPAAGGRTRVIARGARVRNVPQPVGADPGASAHIGSTTNTDEGRSALAGGPSGGEDALVTLAVPPSTAARLAGASASARLAVTPW</sequence>
<keyword evidence="4" id="KW-1185">Reference proteome</keyword>
<evidence type="ECO:0000313" key="3">
    <source>
        <dbReference type="EMBL" id="MFC4327662.1"/>
    </source>
</evidence>
<proteinExistence type="predicted"/>
<feature type="compositionally biased region" description="Pro residues" evidence="1">
    <location>
        <begin position="23"/>
        <end position="35"/>
    </location>
</feature>
<name>A0ABV8TAV0_9ACTN</name>